<reference evidence="1 2" key="1">
    <citation type="submission" date="2019-05" db="EMBL/GenBank/DDBJ databases">
        <title>Burkholderia sp. DHOD12, isolated from subtropical forest soil.</title>
        <authorList>
            <person name="Gao Z.-H."/>
            <person name="Qiu L.-H."/>
        </authorList>
    </citation>
    <scope>NUCLEOTIDE SEQUENCE [LARGE SCALE GENOMIC DNA]</scope>
    <source>
        <strain evidence="1 2">DHOD12</strain>
    </source>
</reference>
<protein>
    <submittedName>
        <fullName evidence="1">Uncharacterized protein</fullName>
    </submittedName>
</protein>
<dbReference type="EMBL" id="CP040077">
    <property type="protein sequence ID" value="QCP50293.1"/>
    <property type="molecule type" value="Genomic_DNA"/>
</dbReference>
<keyword evidence="2" id="KW-1185">Reference proteome</keyword>
<dbReference type="Proteomes" id="UP000298656">
    <property type="component" value="Chromosome 1"/>
</dbReference>
<gene>
    <name evidence="1" type="ORF">FAZ95_14610</name>
</gene>
<dbReference type="RefSeq" id="WP_137333112.1">
    <property type="nucleotide sequence ID" value="NZ_CP040077.1"/>
</dbReference>
<dbReference type="KEGG" id="tvl:FAZ95_14610"/>
<evidence type="ECO:0000313" key="1">
    <source>
        <dbReference type="EMBL" id="QCP50293.1"/>
    </source>
</evidence>
<evidence type="ECO:0000313" key="2">
    <source>
        <dbReference type="Proteomes" id="UP000298656"/>
    </source>
</evidence>
<accession>A0A4P8ISP8</accession>
<organism evidence="1 2">
    <name type="scientific">Trinickia violacea</name>
    <dbReference type="NCBI Taxonomy" id="2571746"/>
    <lineage>
        <taxon>Bacteria</taxon>
        <taxon>Pseudomonadati</taxon>
        <taxon>Pseudomonadota</taxon>
        <taxon>Betaproteobacteria</taxon>
        <taxon>Burkholderiales</taxon>
        <taxon>Burkholderiaceae</taxon>
        <taxon>Trinickia</taxon>
    </lineage>
</organism>
<dbReference type="OrthoDB" id="9102789at2"/>
<dbReference type="AlphaFoldDB" id="A0A4P8ISP8"/>
<proteinExistence type="predicted"/>
<name>A0A4P8ISP8_9BURK</name>
<sequence>MKLDASTFRRLRRLTPILDDILNAGEVEYVGQAVSLTALATLCSELFEAYEREYPDEVTQARIDSLESQ</sequence>